<accession>A0A0D2DH90</accession>
<dbReference type="AlphaFoldDB" id="A0A0D2DH90"/>
<sequence length="120" mass="12599">MGLGWGISLWQDNATKIRLAQIERDRDVAIARLERNDGVGPRSRQADGGGIGGLPRLTASAPIAVEPGSTGWAWGNSWGVYSMDLSFGHDDAVLPSTTAAPGSKSKDNTRAITVTAGHKT</sequence>
<evidence type="ECO:0000313" key="2">
    <source>
        <dbReference type="EMBL" id="KIW35119.1"/>
    </source>
</evidence>
<gene>
    <name evidence="2" type="ORF">PV07_01836</name>
</gene>
<dbReference type="Proteomes" id="UP000054466">
    <property type="component" value="Unassembled WGS sequence"/>
</dbReference>
<dbReference type="GeneID" id="27341030"/>
<evidence type="ECO:0000256" key="1">
    <source>
        <dbReference type="SAM" id="MobiDB-lite"/>
    </source>
</evidence>
<name>A0A0D2DH90_9EURO</name>
<dbReference type="HOGENOM" id="CLU_2049433_0_0_1"/>
<organism evidence="2 3">
    <name type="scientific">Cladophialophora immunda</name>
    <dbReference type="NCBI Taxonomy" id="569365"/>
    <lineage>
        <taxon>Eukaryota</taxon>
        <taxon>Fungi</taxon>
        <taxon>Dikarya</taxon>
        <taxon>Ascomycota</taxon>
        <taxon>Pezizomycotina</taxon>
        <taxon>Eurotiomycetes</taxon>
        <taxon>Chaetothyriomycetidae</taxon>
        <taxon>Chaetothyriales</taxon>
        <taxon>Herpotrichiellaceae</taxon>
        <taxon>Cladophialophora</taxon>
    </lineage>
</organism>
<proteinExistence type="predicted"/>
<keyword evidence="3" id="KW-1185">Reference proteome</keyword>
<dbReference type="VEuPathDB" id="FungiDB:PV07_01836"/>
<evidence type="ECO:0000313" key="3">
    <source>
        <dbReference type="Proteomes" id="UP000054466"/>
    </source>
</evidence>
<dbReference type="RefSeq" id="XP_016255335.1">
    <property type="nucleotide sequence ID" value="XM_016388407.1"/>
</dbReference>
<dbReference type="EMBL" id="KN847040">
    <property type="protein sequence ID" value="KIW35119.1"/>
    <property type="molecule type" value="Genomic_DNA"/>
</dbReference>
<protein>
    <submittedName>
        <fullName evidence="2">Uncharacterized protein</fullName>
    </submittedName>
</protein>
<reference evidence="2 3" key="1">
    <citation type="submission" date="2015-01" db="EMBL/GenBank/DDBJ databases">
        <title>The Genome Sequence of Cladophialophora immunda CBS83496.</title>
        <authorList>
            <consortium name="The Broad Institute Genomics Platform"/>
            <person name="Cuomo C."/>
            <person name="de Hoog S."/>
            <person name="Gorbushina A."/>
            <person name="Stielow B."/>
            <person name="Teixiera M."/>
            <person name="Abouelleil A."/>
            <person name="Chapman S.B."/>
            <person name="Priest M."/>
            <person name="Young S.K."/>
            <person name="Wortman J."/>
            <person name="Nusbaum C."/>
            <person name="Birren B."/>
        </authorList>
    </citation>
    <scope>NUCLEOTIDE SEQUENCE [LARGE SCALE GENOMIC DNA]</scope>
    <source>
        <strain evidence="2 3">CBS 83496</strain>
    </source>
</reference>
<feature type="region of interest" description="Disordered" evidence="1">
    <location>
        <begin position="97"/>
        <end position="120"/>
    </location>
</feature>